<sequence>MDYSIKLKAAMAKIKDILKEYDVAAFVLLHDQSNFSEYINYLNPSYSCLEIVANGSFRFKANSSELGKEKSHEMQAATYNMVTHFSDVLGMNALNYFELKTVLQKKLGGEDGDSTHTTNTQQNN</sequence>
<accession>A0ABY7QML1</accession>
<dbReference type="EMBL" id="CP115859">
    <property type="protein sequence ID" value="WBV60261.1"/>
    <property type="molecule type" value="Genomic_DNA"/>
</dbReference>
<evidence type="ECO:0000313" key="2">
    <source>
        <dbReference type="Proteomes" id="UP001210978"/>
    </source>
</evidence>
<keyword evidence="2" id="KW-1185">Reference proteome</keyword>
<dbReference type="Proteomes" id="UP001210978">
    <property type="component" value="Chromosome"/>
</dbReference>
<organism evidence="1 2">
    <name type="scientific">Chryseobacterium camelliae</name>
    <dbReference type="NCBI Taxonomy" id="1265445"/>
    <lineage>
        <taxon>Bacteria</taxon>
        <taxon>Pseudomonadati</taxon>
        <taxon>Bacteroidota</taxon>
        <taxon>Flavobacteriia</taxon>
        <taxon>Flavobacteriales</taxon>
        <taxon>Weeksellaceae</taxon>
        <taxon>Chryseobacterium group</taxon>
        <taxon>Chryseobacterium</taxon>
    </lineage>
</organism>
<evidence type="ECO:0000313" key="1">
    <source>
        <dbReference type="EMBL" id="WBV60261.1"/>
    </source>
</evidence>
<proteinExistence type="predicted"/>
<gene>
    <name evidence="1" type="ORF">PFY12_14630</name>
</gene>
<dbReference type="RefSeq" id="WP_271148597.1">
    <property type="nucleotide sequence ID" value="NZ_CP115859.1"/>
</dbReference>
<name>A0ABY7QML1_9FLAO</name>
<protein>
    <submittedName>
        <fullName evidence="1">Uncharacterized protein</fullName>
    </submittedName>
</protein>
<reference evidence="1 2" key="1">
    <citation type="submission" date="2023-01" db="EMBL/GenBank/DDBJ databases">
        <title>Complete genome of Chryseobacterium camelliae VAN22-5A.</title>
        <authorList>
            <person name="Zong G."/>
            <person name="Cao G."/>
        </authorList>
    </citation>
    <scope>NUCLEOTIDE SEQUENCE [LARGE SCALE GENOMIC DNA]</scope>
    <source>
        <strain evidence="1 2">VAN22-5A</strain>
    </source>
</reference>